<dbReference type="InterPro" id="IPR036271">
    <property type="entry name" value="Tet_transcr_reg_TetR-rel_C_sf"/>
</dbReference>
<keyword evidence="3" id="KW-0804">Transcription</keyword>
<dbReference type="Pfam" id="PF00440">
    <property type="entry name" value="TetR_N"/>
    <property type="match status" value="1"/>
</dbReference>
<evidence type="ECO:0000313" key="7">
    <source>
        <dbReference type="Proteomes" id="UP000255082"/>
    </source>
</evidence>
<dbReference type="EMBL" id="UGRU01000001">
    <property type="protein sequence ID" value="SUA44884.1"/>
    <property type="molecule type" value="Genomic_DNA"/>
</dbReference>
<dbReference type="PRINTS" id="PR00455">
    <property type="entry name" value="HTHTETR"/>
</dbReference>
<dbReference type="PANTHER" id="PTHR30055">
    <property type="entry name" value="HTH-TYPE TRANSCRIPTIONAL REGULATOR RUTR"/>
    <property type="match status" value="1"/>
</dbReference>
<keyword evidence="2 4" id="KW-0238">DNA-binding</keyword>
<feature type="domain" description="HTH tetR-type" evidence="5">
    <location>
        <begin position="14"/>
        <end position="74"/>
    </location>
</feature>
<evidence type="ECO:0000256" key="4">
    <source>
        <dbReference type="PROSITE-ProRule" id="PRU00335"/>
    </source>
</evidence>
<organism evidence="6 7">
    <name type="scientific">Nocardia africana</name>
    <dbReference type="NCBI Taxonomy" id="134964"/>
    <lineage>
        <taxon>Bacteria</taxon>
        <taxon>Bacillati</taxon>
        <taxon>Actinomycetota</taxon>
        <taxon>Actinomycetes</taxon>
        <taxon>Mycobacteriales</taxon>
        <taxon>Nocardiaceae</taxon>
        <taxon>Nocardia</taxon>
    </lineage>
</organism>
<name>A0A378WWT6_9NOCA</name>
<evidence type="ECO:0000256" key="2">
    <source>
        <dbReference type="ARBA" id="ARBA00023125"/>
    </source>
</evidence>
<gene>
    <name evidence="6" type="ORF">NCTC13184_03406</name>
</gene>
<accession>A0A378WWT6</accession>
<dbReference type="InterPro" id="IPR009057">
    <property type="entry name" value="Homeodomain-like_sf"/>
</dbReference>
<dbReference type="InterPro" id="IPR050109">
    <property type="entry name" value="HTH-type_TetR-like_transc_reg"/>
</dbReference>
<dbReference type="RefSeq" id="WP_062965286.1">
    <property type="nucleotide sequence ID" value="NZ_JAJFOE010000001.1"/>
</dbReference>
<dbReference type="AlphaFoldDB" id="A0A378WWT6"/>
<protein>
    <submittedName>
        <fullName evidence="6">Transcriptional regulator BetI</fullName>
    </submittedName>
</protein>
<sequence>MTSGRVDGRSLRFQHRRGELIDAIMDYVLEHGIADLSFRPLADAVGVSHVTLRHHFGTKEELVAEIFETIRAREPVTSDVDGDAEALLRSLWNRWTQPEGARHFRLLFEAYGQALMHPDRYGRFLDSVVSDWISLITTLAVRAGCPTDHAETFATALLAQLRGLQLDLLATGEHARVEAALDLVIAGARAQFDSWDH</sequence>
<dbReference type="PROSITE" id="PS50977">
    <property type="entry name" value="HTH_TETR_2"/>
    <property type="match status" value="1"/>
</dbReference>
<evidence type="ECO:0000259" key="5">
    <source>
        <dbReference type="PROSITE" id="PS50977"/>
    </source>
</evidence>
<evidence type="ECO:0000256" key="1">
    <source>
        <dbReference type="ARBA" id="ARBA00023015"/>
    </source>
</evidence>
<proteinExistence type="predicted"/>
<reference evidence="6 7" key="1">
    <citation type="submission" date="2018-06" db="EMBL/GenBank/DDBJ databases">
        <authorList>
            <consortium name="Pathogen Informatics"/>
            <person name="Doyle S."/>
        </authorList>
    </citation>
    <scope>NUCLEOTIDE SEQUENCE [LARGE SCALE GENOMIC DNA]</scope>
    <source>
        <strain evidence="6 7">NCTC13184</strain>
    </source>
</reference>
<dbReference type="InterPro" id="IPR001647">
    <property type="entry name" value="HTH_TetR"/>
</dbReference>
<dbReference type="Gene3D" id="1.10.357.10">
    <property type="entry name" value="Tetracycline Repressor, domain 2"/>
    <property type="match status" value="1"/>
</dbReference>
<evidence type="ECO:0000256" key="3">
    <source>
        <dbReference type="ARBA" id="ARBA00023163"/>
    </source>
</evidence>
<keyword evidence="1" id="KW-0805">Transcription regulation</keyword>
<dbReference type="SUPFAM" id="SSF46689">
    <property type="entry name" value="Homeodomain-like"/>
    <property type="match status" value="1"/>
</dbReference>
<dbReference type="GO" id="GO:0000976">
    <property type="term" value="F:transcription cis-regulatory region binding"/>
    <property type="evidence" value="ECO:0007669"/>
    <property type="project" value="TreeGrafter"/>
</dbReference>
<feature type="DNA-binding region" description="H-T-H motif" evidence="4">
    <location>
        <begin position="37"/>
        <end position="56"/>
    </location>
</feature>
<dbReference type="PANTHER" id="PTHR30055:SF234">
    <property type="entry name" value="HTH-TYPE TRANSCRIPTIONAL REGULATOR BETI"/>
    <property type="match status" value="1"/>
</dbReference>
<dbReference type="SUPFAM" id="SSF48498">
    <property type="entry name" value="Tetracyclin repressor-like, C-terminal domain"/>
    <property type="match status" value="1"/>
</dbReference>
<dbReference type="GO" id="GO:0003700">
    <property type="term" value="F:DNA-binding transcription factor activity"/>
    <property type="evidence" value="ECO:0007669"/>
    <property type="project" value="TreeGrafter"/>
</dbReference>
<evidence type="ECO:0000313" key="6">
    <source>
        <dbReference type="EMBL" id="SUA44884.1"/>
    </source>
</evidence>
<dbReference type="Proteomes" id="UP000255082">
    <property type="component" value="Unassembled WGS sequence"/>
</dbReference>